<reference evidence="1 2" key="1">
    <citation type="submission" date="2016-12" db="EMBL/GenBank/DDBJ databases">
        <title>Characterization of two jumbo phages RP12 and RP31 infecting the phytopathogen Ralstonia solanacearum.</title>
        <authorList>
            <person name="Kawasaki T."/>
            <person name="Yoshikawa G."/>
            <person name="Ogata H."/>
            <person name="Yamada T."/>
        </authorList>
    </citation>
    <scope>NUCLEOTIDE SEQUENCE [LARGE SCALE GENOMIC DNA]</scope>
    <source>
        <strain evidence="1 2">RP31</strain>
    </source>
</reference>
<accession>A0A1L7N1B7</accession>
<evidence type="ECO:0000313" key="2">
    <source>
        <dbReference type="Proteomes" id="UP000222950"/>
    </source>
</evidence>
<evidence type="ECO:0000313" key="1">
    <source>
        <dbReference type="EMBL" id="BAW19279.1"/>
    </source>
</evidence>
<organism evidence="1 2">
    <name type="scientific">Ralstonia phage RP31</name>
    <dbReference type="NCBI Taxonomy" id="1923890"/>
    <lineage>
        <taxon>Viruses</taxon>
        <taxon>Duplodnaviria</taxon>
        <taxon>Heunggongvirae</taxon>
        <taxon>Uroviricota</taxon>
        <taxon>Caudoviricetes</taxon>
        <taxon>Chimalliviridae</taxon>
        <taxon>Ripduovirus</taxon>
        <taxon>Ripduovirus RP12</taxon>
    </lineage>
</organism>
<proteinExistence type="predicted"/>
<name>A0A1L7N1B7_9CAUD</name>
<sequence>MVSPVHQKLIESLAPLRAQMDGEALLLTEDLLKKLYPFTRIAATEKTAEDTAEGVVGFRHFESEKGAAMVVSFAEPKTEFRTEQIEDLRYSQFRTQSENVLYCQGTKDLLGLLTRFCFHVTEMATFMAFPDSRIAGGPSGGKVQAFINEQHLDEYYDDERQVSVVIVMDNGFIALSFEEKVEQAVAA</sequence>
<dbReference type="EMBL" id="AP017925">
    <property type="protein sequence ID" value="BAW19279.1"/>
    <property type="molecule type" value="Genomic_DNA"/>
</dbReference>
<dbReference type="Proteomes" id="UP000222950">
    <property type="component" value="Segment"/>
</dbReference>
<protein>
    <submittedName>
        <fullName evidence="1">Uncharacterized protein</fullName>
    </submittedName>
</protein>